<gene>
    <name evidence="2" type="ORF">SAMN02743940_1971</name>
</gene>
<feature type="transmembrane region" description="Helical" evidence="1">
    <location>
        <begin position="171"/>
        <end position="192"/>
    </location>
</feature>
<feature type="transmembrane region" description="Helical" evidence="1">
    <location>
        <begin position="258"/>
        <end position="283"/>
    </location>
</feature>
<feature type="transmembrane region" description="Helical" evidence="1">
    <location>
        <begin position="230"/>
        <end position="252"/>
    </location>
</feature>
<evidence type="ECO:0000256" key="1">
    <source>
        <dbReference type="SAM" id="Phobius"/>
    </source>
</evidence>
<reference evidence="2 3" key="1">
    <citation type="submission" date="2016-12" db="EMBL/GenBank/DDBJ databases">
        <authorList>
            <person name="Song W.-J."/>
            <person name="Kurnit D.M."/>
        </authorList>
    </citation>
    <scope>NUCLEOTIDE SEQUENCE [LARGE SCALE GENOMIC DNA]</scope>
    <source>
        <strain evidence="2 3">ATCC 49181</strain>
    </source>
</reference>
<evidence type="ECO:0000313" key="3">
    <source>
        <dbReference type="Proteomes" id="UP000185062"/>
    </source>
</evidence>
<dbReference type="AlphaFoldDB" id="A0A1N6IPP6"/>
<feature type="transmembrane region" description="Helical" evidence="1">
    <location>
        <begin position="204"/>
        <end position="223"/>
    </location>
</feature>
<dbReference type="Pfam" id="PF04087">
    <property type="entry name" value="DUF389"/>
    <property type="match status" value="1"/>
</dbReference>
<dbReference type="PANTHER" id="PTHR20992">
    <property type="entry name" value="AT15442P-RELATED"/>
    <property type="match status" value="1"/>
</dbReference>
<dbReference type="PANTHER" id="PTHR20992:SF9">
    <property type="entry name" value="AT15442P-RELATED"/>
    <property type="match status" value="1"/>
</dbReference>
<dbReference type="Proteomes" id="UP000185062">
    <property type="component" value="Unassembled WGS sequence"/>
</dbReference>
<accession>A0A1N6IPP6</accession>
<evidence type="ECO:0000313" key="2">
    <source>
        <dbReference type="EMBL" id="SIO33999.1"/>
    </source>
</evidence>
<feature type="transmembrane region" description="Helical" evidence="1">
    <location>
        <begin position="109"/>
        <end position="129"/>
    </location>
</feature>
<dbReference type="EMBL" id="FSRO01000001">
    <property type="protein sequence ID" value="SIO33999.1"/>
    <property type="molecule type" value="Genomic_DNA"/>
</dbReference>
<name>A0A1N6IPP6_9PROT</name>
<feature type="transmembrane region" description="Helical" evidence="1">
    <location>
        <begin position="135"/>
        <end position="159"/>
    </location>
</feature>
<keyword evidence="1" id="KW-1133">Transmembrane helix</keyword>
<keyword evidence="1" id="KW-0812">Transmembrane</keyword>
<feature type="transmembrane region" description="Helical" evidence="1">
    <location>
        <begin position="299"/>
        <end position="320"/>
    </location>
</feature>
<proteinExistence type="predicted"/>
<keyword evidence="1" id="KW-0472">Membrane</keyword>
<keyword evidence="3" id="KW-1185">Reference proteome</keyword>
<dbReference type="eggNOG" id="COG1808">
    <property type="taxonomic scope" value="Bacteria"/>
</dbReference>
<dbReference type="InterPro" id="IPR005240">
    <property type="entry name" value="DUF389"/>
</dbReference>
<sequence length="327" mass="35040">MKYIEVVANTGSSATVLAIAEKVKAQDFRLGIVGEDGMQQMRLIVADDKLQITLDALQNVLGAQPTARILILPIETSLPKLAEEERSQEDSATAAREALYEEIAKSARFDFNFVVLIILSTIVATIGLIENNIAVVIGAMVIAPLLGPNLALSLGIALADISLAWKSARTLFAGILLVIALSAGFGIIWPSNITNYLLMSQTEAGFESIALALASGAAAALSLTTGLSSVLVGVMVAVALLPPAATLGFMLGHNNPDLFISAGLLLIINVVCINLATIIVFFIKKIRPRTWLEKKKARYVMLIYILGWLVTLTILIFIIYTRHSLVT</sequence>
<dbReference type="RefSeq" id="WP_028460507.1">
    <property type="nucleotide sequence ID" value="NZ_FSRO01000001.1"/>
</dbReference>
<dbReference type="NCBIfam" id="TIGR00341">
    <property type="entry name" value="TIGR00341 family protein"/>
    <property type="match status" value="1"/>
</dbReference>
<protein>
    <submittedName>
        <fullName evidence="2">TIGR00341 family protein</fullName>
    </submittedName>
</protein>
<organism evidence="2 3">
    <name type="scientific">Nitrosomonas cryotolerans ATCC 49181</name>
    <dbReference type="NCBI Taxonomy" id="1131553"/>
    <lineage>
        <taxon>Bacteria</taxon>
        <taxon>Pseudomonadati</taxon>
        <taxon>Pseudomonadota</taxon>
        <taxon>Betaproteobacteria</taxon>
        <taxon>Nitrosomonadales</taxon>
        <taxon>Nitrosomonadaceae</taxon>
        <taxon>Nitrosomonas</taxon>
    </lineage>
</organism>